<evidence type="ECO:0000313" key="9">
    <source>
        <dbReference type="Proteomes" id="UP001280121"/>
    </source>
</evidence>
<proteinExistence type="inferred from homology"/>
<evidence type="ECO:0000313" key="8">
    <source>
        <dbReference type="EMBL" id="KAK2664616.1"/>
    </source>
</evidence>
<gene>
    <name evidence="8" type="ORF">Ddye_003190</name>
</gene>
<dbReference type="GO" id="GO:0016157">
    <property type="term" value="F:sucrose synthase activity"/>
    <property type="evidence" value="ECO:0007669"/>
    <property type="project" value="UniProtKB-EC"/>
</dbReference>
<dbReference type="InterPro" id="IPR056736">
    <property type="entry name" value="SUS_EPBD"/>
</dbReference>
<comment type="caution">
    <text evidence="8">The sequence shown here is derived from an EMBL/GenBank/DDBJ whole genome shotgun (WGS) entry which is preliminary data.</text>
</comment>
<dbReference type="PANTHER" id="PTHR45839:SF24">
    <property type="entry name" value="SUCROSE SYNTHASE 6"/>
    <property type="match status" value="1"/>
</dbReference>
<keyword evidence="9" id="KW-1185">Reference proteome</keyword>
<evidence type="ECO:0000256" key="3">
    <source>
        <dbReference type="ARBA" id="ARBA00022676"/>
    </source>
</evidence>
<organism evidence="8 9">
    <name type="scientific">Dipteronia dyeriana</name>
    <dbReference type="NCBI Taxonomy" id="168575"/>
    <lineage>
        <taxon>Eukaryota</taxon>
        <taxon>Viridiplantae</taxon>
        <taxon>Streptophyta</taxon>
        <taxon>Embryophyta</taxon>
        <taxon>Tracheophyta</taxon>
        <taxon>Spermatophyta</taxon>
        <taxon>Magnoliopsida</taxon>
        <taxon>eudicotyledons</taxon>
        <taxon>Gunneridae</taxon>
        <taxon>Pentapetalae</taxon>
        <taxon>rosids</taxon>
        <taxon>malvids</taxon>
        <taxon>Sapindales</taxon>
        <taxon>Sapindaceae</taxon>
        <taxon>Hippocastanoideae</taxon>
        <taxon>Acereae</taxon>
        <taxon>Dipteronia</taxon>
    </lineage>
</organism>
<reference evidence="8" key="1">
    <citation type="journal article" date="2023" name="Plant J.">
        <title>Genome sequences and population genomics provide insights into the demographic history, inbreeding, and mutation load of two 'living fossil' tree species of Dipteronia.</title>
        <authorList>
            <person name="Feng Y."/>
            <person name="Comes H.P."/>
            <person name="Chen J."/>
            <person name="Zhu S."/>
            <person name="Lu R."/>
            <person name="Zhang X."/>
            <person name="Li P."/>
            <person name="Qiu J."/>
            <person name="Olsen K.M."/>
            <person name="Qiu Y."/>
        </authorList>
    </citation>
    <scope>NUCLEOTIDE SEQUENCE</scope>
    <source>
        <strain evidence="8">KIB01</strain>
    </source>
</reference>
<evidence type="ECO:0000259" key="7">
    <source>
        <dbReference type="Pfam" id="PF24862"/>
    </source>
</evidence>
<dbReference type="EC" id="2.4.1.13" evidence="2"/>
<accession>A0AAE0CV53</accession>
<dbReference type="AlphaFoldDB" id="A0AAE0CV53"/>
<dbReference type="Pfam" id="PF24862">
    <property type="entry name" value="SUS_EPBD"/>
    <property type="match status" value="1"/>
</dbReference>
<dbReference type="GO" id="GO:0005985">
    <property type="term" value="P:sucrose metabolic process"/>
    <property type="evidence" value="ECO:0007669"/>
    <property type="project" value="InterPro"/>
</dbReference>
<evidence type="ECO:0000256" key="1">
    <source>
        <dbReference type="ARBA" id="ARBA00005894"/>
    </source>
</evidence>
<keyword evidence="4" id="KW-0808">Transferase</keyword>
<keyword evidence="3" id="KW-0328">Glycosyltransferase</keyword>
<evidence type="ECO:0000256" key="4">
    <source>
        <dbReference type="ARBA" id="ARBA00022679"/>
    </source>
</evidence>
<evidence type="ECO:0000256" key="2">
    <source>
        <dbReference type="ARBA" id="ARBA00012540"/>
    </source>
</evidence>
<evidence type="ECO:0000259" key="6">
    <source>
        <dbReference type="Pfam" id="PF24861"/>
    </source>
</evidence>
<comment type="similarity">
    <text evidence="1">Belongs to the glycosyltransferase 1 family. Plant sucrose synthase subfamily.</text>
</comment>
<dbReference type="EMBL" id="JANJYI010000001">
    <property type="protein sequence ID" value="KAK2664616.1"/>
    <property type="molecule type" value="Genomic_DNA"/>
</dbReference>
<dbReference type="PANTHER" id="PTHR45839">
    <property type="match status" value="1"/>
</dbReference>
<protein>
    <recommendedName>
        <fullName evidence="2">sucrose synthase</fullName>
        <ecNumber evidence="2">2.4.1.13</ecNumber>
    </recommendedName>
</protein>
<feature type="domain" description="Sucrose synthase N-terminal" evidence="6">
    <location>
        <begin position="9"/>
        <end position="123"/>
    </location>
</feature>
<feature type="domain" description="Sucrose synthase EPBD" evidence="7">
    <location>
        <begin position="159"/>
        <end position="226"/>
    </location>
</feature>
<dbReference type="InterPro" id="IPR056735">
    <property type="entry name" value="SUS_N"/>
</dbReference>
<dbReference type="InterPro" id="IPR012820">
    <property type="entry name" value="Sucrose_synthase_pln/cyn"/>
</dbReference>
<sequence>MASSPSFKRSDTISGTMPEALRQSRYHTKKCFARFVEQGKRLMKRQHLMGELEKSIEDKNERSKVLDGLLGYILSSTQDAAVVPPYVALAVRPNPGYWEFVNVNADDLSVDEINVIDYLKFKEMILDENWAKDENALEIDFGAVDFTTPHLTLSSSIGNGMNYISKFMSSRLISSSDKAKPLVDYLLDLNHRGENLMINESLSTVEKLQAALIVAEASISELPKDTISGISA</sequence>
<dbReference type="Gene3D" id="1.20.120.1230">
    <property type="match status" value="1"/>
</dbReference>
<dbReference type="Pfam" id="PF24861">
    <property type="entry name" value="SUS_N"/>
    <property type="match status" value="1"/>
</dbReference>
<dbReference type="Gene3D" id="3.10.450.330">
    <property type="match status" value="1"/>
</dbReference>
<comment type="catalytic activity">
    <reaction evidence="5">
        <text>an NDP-alpha-D-glucose + D-fructose = a ribonucleoside 5'-diphosphate + sucrose + H(+)</text>
        <dbReference type="Rhea" id="RHEA:16241"/>
        <dbReference type="ChEBI" id="CHEBI:15378"/>
        <dbReference type="ChEBI" id="CHEBI:17992"/>
        <dbReference type="ChEBI" id="CHEBI:37721"/>
        <dbReference type="ChEBI" id="CHEBI:57930"/>
        <dbReference type="ChEBI" id="CHEBI:76533"/>
        <dbReference type="EC" id="2.4.1.13"/>
    </reaction>
</comment>
<evidence type="ECO:0000256" key="5">
    <source>
        <dbReference type="ARBA" id="ARBA00049030"/>
    </source>
</evidence>
<name>A0AAE0CV53_9ROSI</name>
<dbReference type="Proteomes" id="UP001280121">
    <property type="component" value="Unassembled WGS sequence"/>
</dbReference>
<dbReference type="FunFam" id="3.10.450.330:FF:000001">
    <property type="entry name" value="Sucrose synthase"/>
    <property type="match status" value="1"/>
</dbReference>